<evidence type="ECO:0000313" key="3">
    <source>
        <dbReference type="Proteomes" id="UP000799757"/>
    </source>
</evidence>
<dbReference type="GO" id="GO:0005524">
    <property type="term" value="F:ATP binding"/>
    <property type="evidence" value="ECO:0007669"/>
    <property type="project" value="InterPro"/>
</dbReference>
<dbReference type="AlphaFoldDB" id="A0A6A6X3T2"/>
<dbReference type="OrthoDB" id="4062651at2759"/>
<keyword evidence="3" id="KW-1185">Reference proteome</keyword>
<dbReference type="SUPFAM" id="SSF56112">
    <property type="entry name" value="Protein kinase-like (PK-like)"/>
    <property type="match status" value="1"/>
</dbReference>
<sequence>MDERPCYYVAEFMWSDRNTDSDLTVICNGKRFYITLSADDFEESPSIKESYIHYLQVAEAFELDGLTVDDFYDWALEPFLPIFRDVPPLVGHQTLQQYLFPETVVYALRAVKGELVPFLNTQGHFNRLPNGVLLNQELCSPWPSFYPQQVQLCDDTPEEAPTCPQKKVLVNGNTCFFKAYHVGDYRSAKEELSNYKSIEEAGLEQELRISRLYGLVRDDDSGRIYGLLLSYIDCRNVTLACAMKPTTPSHLQQQWASQITHTLNRLHNAGIVWGDVKPDNVLIDVNKDSWIIDFGGSYTEGWVEKEIAGTVQGDLQGLAKILEYLGTGSHVEIKTAEN</sequence>
<evidence type="ECO:0000259" key="1">
    <source>
        <dbReference type="PROSITE" id="PS50011"/>
    </source>
</evidence>
<name>A0A6A6X3T2_9PLEO</name>
<dbReference type="Gene3D" id="1.10.510.10">
    <property type="entry name" value="Transferase(Phosphotransferase) domain 1"/>
    <property type="match status" value="1"/>
</dbReference>
<dbReference type="InterPro" id="IPR000719">
    <property type="entry name" value="Prot_kinase_dom"/>
</dbReference>
<protein>
    <recommendedName>
        <fullName evidence="1">Protein kinase domain-containing protein</fullName>
    </recommendedName>
</protein>
<reference evidence="2" key="1">
    <citation type="journal article" date="2020" name="Stud. Mycol.">
        <title>101 Dothideomycetes genomes: a test case for predicting lifestyles and emergence of pathogens.</title>
        <authorList>
            <person name="Haridas S."/>
            <person name="Albert R."/>
            <person name="Binder M."/>
            <person name="Bloem J."/>
            <person name="Labutti K."/>
            <person name="Salamov A."/>
            <person name="Andreopoulos B."/>
            <person name="Baker S."/>
            <person name="Barry K."/>
            <person name="Bills G."/>
            <person name="Bluhm B."/>
            <person name="Cannon C."/>
            <person name="Castanera R."/>
            <person name="Culley D."/>
            <person name="Daum C."/>
            <person name="Ezra D."/>
            <person name="Gonzalez J."/>
            <person name="Henrissat B."/>
            <person name="Kuo A."/>
            <person name="Liang C."/>
            <person name="Lipzen A."/>
            <person name="Lutzoni F."/>
            <person name="Magnuson J."/>
            <person name="Mondo S."/>
            <person name="Nolan M."/>
            <person name="Ohm R."/>
            <person name="Pangilinan J."/>
            <person name="Park H.-J."/>
            <person name="Ramirez L."/>
            <person name="Alfaro M."/>
            <person name="Sun H."/>
            <person name="Tritt A."/>
            <person name="Yoshinaga Y."/>
            <person name="Zwiers L.-H."/>
            <person name="Turgeon B."/>
            <person name="Goodwin S."/>
            <person name="Spatafora J."/>
            <person name="Crous P."/>
            <person name="Grigoriev I."/>
        </authorList>
    </citation>
    <scope>NUCLEOTIDE SEQUENCE</scope>
    <source>
        <strain evidence="2">CBS 109.77</strain>
    </source>
</reference>
<dbReference type="Proteomes" id="UP000799757">
    <property type="component" value="Unassembled WGS sequence"/>
</dbReference>
<feature type="domain" description="Protein kinase" evidence="1">
    <location>
        <begin position="146"/>
        <end position="338"/>
    </location>
</feature>
<evidence type="ECO:0000313" key="2">
    <source>
        <dbReference type="EMBL" id="KAF2790793.1"/>
    </source>
</evidence>
<dbReference type="PROSITE" id="PS50011">
    <property type="entry name" value="PROTEIN_KINASE_DOM"/>
    <property type="match status" value="1"/>
</dbReference>
<dbReference type="GO" id="GO:0004672">
    <property type="term" value="F:protein kinase activity"/>
    <property type="evidence" value="ECO:0007669"/>
    <property type="project" value="InterPro"/>
</dbReference>
<dbReference type="InterPro" id="IPR011009">
    <property type="entry name" value="Kinase-like_dom_sf"/>
</dbReference>
<accession>A0A6A6X3T2</accession>
<dbReference type="Pfam" id="PF00069">
    <property type="entry name" value="Pkinase"/>
    <property type="match status" value="1"/>
</dbReference>
<organism evidence="2 3">
    <name type="scientific">Melanomma pulvis-pyrius CBS 109.77</name>
    <dbReference type="NCBI Taxonomy" id="1314802"/>
    <lineage>
        <taxon>Eukaryota</taxon>
        <taxon>Fungi</taxon>
        <taxon>Dikarya</taxon>
        <taxon>Ascomycota</taxon>
        <taxon>Pezizomycotina</taxon>
        <taxon>Dothideomycetes</taxon>
        <taxon>Pleosporomycetidae</taxon>
        <taxon>Pleosporales</taxon>
        <taxon>Melanommataceae</taxon>
        <taxon>Melanomma</taxon>
    </lineage>
</organism>
<gene>
    <name evidence="2" type="ORF">K505DRAFT_409621</name>
</gene>
<dbReference type="EMBL" id="MU002055">
    <property type="protein sequence ID" value="KAF2790793.1"/>
    <property type="molecule type" value="Genomic_DNA"/>
</dbReference>
<proteinExistence type="predicted"/>